<dbReference type="RefSeq" id="WP_163285619.1">
    <property type="nucleotide sequence ID" value="NZ_JAAGVY010000022.1"/>
</dbReference>
<evidence type="ECO:0000259" key="1">
    <source>
        <dbReference type="Pfam" id="PF05239"/>
    </source>
</evidence>
<comment type="caution">
    <text evidence="2">The sequence shown here is derived from an EMBL/GenBank/DDBJ whole genome shotgun (WGS) entry which is preliminary data.</text>
</comment>
<organism evidence="2 3">
    <name type="scientific">Cryomorpha ignava</name>
    <dbReference type="NCBI Taxonomy" id="101383"/>
    <lineage>
        <taxon>Bacteria</taxon>
        <taxon>Pseudomonadati</taxon>
        <taxon>Bacteroidota</taxon>
        <taxon>Flavobacteriia</taxon>
        <taxon>Flavobacteriales</taxon>
        <taxon>Cryomorphaceae</taxon>
        <taxon>Cryomorpha</taxon>
    </lineage>
</organism>
<gene>
    <name evidence="2" type="ORF">G3O08_11995</name>
</gene>
<name>A0A7K3WRW2_9FLAO</name>
<sequence length="119" mass="13234">MNITPNLLSSTSIAGTNVKNPSGENIGEIKDLMVDWSTGQVAYAVLSFGGFLGMGDKLFAIPLEAFEFDTADAEDRIVLDVDKNFLDDAPGFDKDNWPNTADHEFTRNVYSHYDVEYKF</sequence>
<dbReference type="InterPro" id="IPR011033">
    <property type="entry name" value="PRC_barrel-like_sf"/>
</dbReference>
<dbReference type="EMBL" id="JAAGVY010000022">
    <property type="protein sequence ID" value="NEN24224.1"/>
    <property type="molecule type" value="Genomic_DNA"/>
</dbReference>
<dbReference type="PANTHER" id="PTHR36505:SF1">
    <property type="entry name" value="BLR1072 PROTEIN"/>
    <property type="match status" value="1"/>
</dbReference>
<feature type="domain" description="PRC-barrel" evidence="1">
    <location>
        <begin position="8"/>
        <end position="83"/>
    </location>
</feature>
<dbReference type="Gene3D" id="2.30.30.240">
    <property type="entry name" value="PRC-barrel domain"/>
    <property type="match status" value="1"/>
</dbReference>
<reference evidence="2 3" key="1">
    <citation type="submission" date="2020-02" db="EMBL/GenBank/DDBJ databases">
        <title>Out from the shadows clarifying the taxonomy of the family Cryomorphaceae and related taxa by utilizing the GTDB taxonomic framework.</title>
        <authorList>
            <person name="Bowman J.P."/>
        </authorList>
    </citation>
    <scope>NUCLEOTIDE SEQUENCE [LARGE SCALE GENOMIC DNA]</scope>
    <source>
        <strain evidence="2 3">QSSC 1-22</strain>
    </source>
</reference>
<accession>A0A7K3WRW2</accession>
<dbReference type="Proteomes" id="UP000486602">
    <property type="component" value="Unassembled WGS sequence"/>
</dbReference>
<protein>
    <submittedName>
        <fullName evidence="2">PRC-barrel domain containing protein</fullName>
    </submittedName>
</protein>
<evidence type="ECO:0000313" key="3">
    <source>
        <dbReference type="Proteomes" id="UP000486602"/>
    </source>
</evidence>
<proteinExistence type="predicted"/>
<evidence type="ECO:0000313" key="2">
    <source>
        <dbReference type="EMBL" id="NEN24224.1"/>
    </source>
</evidence>
<dbReference type="AlphaFoldDB" id="A0A7K3WRW2"/>
<dbReference type="Pfam" id="PF05239">
    <property type="entry name" value="PRC"/>
    <property type="match status" value="1"/>
</dbReference>
<keyword evidence="3" id="KW-1185">Reference proteome</keyword>
<dbReference type="InterPro" id="IPR027275">
    <property type="entry name" value="PRC-brl_dom"/>
</dbReference>
<dbReference type="PANTHER" id="PTHR36505">
    <property type="entry name" value="BLR1072 PROTEIN"/>
    <property type="match status" value="1"/>
</dbReference>
<dbReference type="SUPFAM" id="SSF50346">
    <property type="entry name" value="PRC-barrel domain"/>
    <property type="match status" value="1"/>
</dbReference>